<dbReference type="RefSeq" id="WP_043047631.1">
    <property type="nucleotide sequence ID" value="NZ_JXCQ01000009.1"/>
</dbReference>
<accession>A0A0D0TQP3</accession>
<evidence type="ECO:0000313" key="2">
    <source>
        <dbReference type="Proteomes" id="UP000032210"/>
    </source>
</evidence>
<evidence type="ECO:0000313" key="1">
    <source>
        <dbReference type="EMBL" id="KIR23120.1"/>
    </source>
</evidence>
<dbReference type="PATRIC" id="fig|294.125.peg.1578"/>
<sequence length="186" mass="20854">MNVILMRRARQIDGALLQNYLQMLQHAHSDLLVLTGRSACYATVLSLAGSLGIQTLVFEQEFYDPQQVHGARKMDWLFDSYAGRYGSQSLNTLYHAFAIELEAILRQHSERTLVIYLDQLLLEIAYAVLAGLPLKMLQGFSLYLEELSIAILARVPCKGGFQTLLLKSNVTPAQAFAGRPKLNLVR</sequence>
<reference evidence="1 2" key="1">
    <citation type="submission" date="2015-01" db="EMBL/GenBank/DDBJ databases">
        <title>Genome sequence of the beneficial rhizobacterium Pseudomonas fluorescens 2-79.</title>
        <authorList>
            <person name="Thuermer A."/>
            <person name="Daniel R."/>
        </authorList>
    </citation>
    <scope>NUCLEOTIDE SEQUENCE [LARGE SCALE GENOMIC DNA]</scope>
    <source>
        <strain evidence="1 2">2-79</strain>
    </source>
</reference>
<protein>
    <submittedName>
        <fullName evidence="1">Uncharacterized protein</fullName>
    </submittedName>
</protein>
<comment type="caution">
    <text evidence="1">The sequence shown here is derived from an EMBL/GenBank/DDBJ whole genome shotgun (WGS) entry which is preliminary data.</text>
</comment>
<proteinExistence type="predicted"/>
<organism evidence="1 2">
    <name type="scientific">Pseudomonas fluorescens</name>
    <dbReference type="NCBI Taxonomy" id="294"/>
    <lineage>
        <taxon>Bacteria</taxon>
        <taxon>Pseudomonadati</taxon>
        <taxon>Pseudomonadota</taxon>
        <taxon>Gammaproteobacteria</taxon>
        <taxon>Pseudomonadales</taxon>
        <taxon>Pseudomonadaceae</taxon>
        <taxon>Pseudomonas</taxon>
    </lineage>
</organism>
<dbReference type="EMBL" id="JXCQ01000009">
    <property type="protein sequence ID" value="KIR23120.1"/>
    <property type="molecule type" value="Genomic_DNA"/>
</dbReference>
<name>A0A0D0TQP3_PSEFL</name>
<dbReference type="Proteomes" id="UP000032210">
    <property type="component" value="Unassembled WGS sequence"/>
</dbReference>
<gene>
    <name evidence="1" type="ORF">PFLU3_15330</name>
</gene>
<dbReference type="AlphaFoldDB" id="A0A0D0TQP3"/>